<organism evidence="2 3">
    <name type="scientific">Eumeta variegata</name>
    <name type="common">Bagworm moth</name>
    <name type="synonym">Eumeta japonica</name>
    <dbReference type="NCBI Taxonomy" id="151549"/>
    <lineage>
        <taxon>Eukaryota</taxon>
        <taxon>Metazoa</taxon>
        <taxon>Ecdysozoa</taxon>
        <taxon>Arthropoda</taxon>
        <taxon>Hexapoda</taxon>
        <taxon>Insecta</taxon>
        <taxon>Pterygota</taxon>
        <taxon>Neoptera</taxon>
        <taxon>Endopterygota</taxon>
        <taxon>Lepidoptera</taxon>
        <taxon>Glossata</taxon>
        <taxon>Ditrysia</taxon>
        <taxon>Tineoidea</taxon>
        <taxon>Psychidae</taxon>
        <taxon>Oiketicinae</taxon>
        <taxon>Eumeta</taxon>
    </lineage>
</organism>
<keyword evidence="3" id="KW-1185">Reference proteome</keyword>
<dbReference type="EMBL" id="BGZK01000627">
    <property type="protein sequence ID" value="GBP53532.1"/>
    <property type="molecule type" value="Genomic_DNA"/>
</dbReference>
<dbReference type="Proteomes" id="UP000299102">
    <property type="component" value="Unassembled WGS sequence"/>
</dbReference>
<accession>A0A4C1WSI8</accession>
<sequence>MRYPLILHRCEIEAFVVAFCPAVRIPIAHSLFSPLHMPDISYIGYYTPFQEADNAMGGDDHLLSGAFAPAFVKSELWLVDELNLIGTKSKIENGTRITIEGGAGPKLRTELGSKTKRSSGREGGEPAFSSFHALIFQVASKRRAIVTCRGFHCFVHNGYADKGDCTHPPAKHMQLIEVYLFARLKRMDLKFSVPIGPLRDGDCRSREHVTCYGNPNKACAYIYMHFEVQSKRPVLGRREVALPASVTNPTVLTVDLLFSH</sequence>
<evidence type="ECO:0000313" key="3">
    <source>
        <dbReference type="Proteomes" id="UP000299102"/>
    </source>
</evidence>
<feature type="compositionally biased region" description="Basic and acidic residues" evidence="1">
    <location>
        <begin position="107"/>
        <end position="124"/>
    </location>
</feature>
<proteinExistence type="predicted"/>
<name>A0A4C1WSI8_EUMVA</name>
<protein>
    <submittedName>
        <fullName evidence="2">Uncharacterized protein</fullName>
    </submittedName>
</protein>
<evidence type="ECO:0000256" key="1">
    <source>
        <dbReference type="SAM" id="MobiDB-lite"/>
    </source>
</evidence>
<evidence type="ECO:0000313" key="2">
    <source>
        <dbReference type="EMBL" id="GBP53532.1"/>
    </source>
</evidence>
<comment type="caution">
    <text evidence="2">The sequence shown here is derived from an EMBL/GenBank/DDBJ whole genome shotgun (WGS) entry which is preliminary data.</text>
</comment>
<dbReference type="AlphaFoldDB" id="A0A4C1WSI8"/>
<reference evidence="2 3" key="1">
    <citation type="journal article" date="2019" name="Commun. Biol.">
        <title>The bagworm genome reveals a unique fibroin gene that provides high tensile strength.</title>
        <authorList>
            <person name="Kono N."/>
            <person name="Nakamura H."/>
            <person name="Ohtoshi R."/>
            <person name="Tomita M."/>
            <person name="Numata K."/>
            <person name="Arakawa K."/>
        </authorList>
    </citation>
    <scope>NUCLEOTIDE SEQUENCE [LARGE SCALE GENOMIC DNA]</scope>
</reference>
<gene>
    <name evidence="2" type="ORF">EVAR_45405_1</name>
</gene>
<feature type="region of interest" description="Disordered" evidence="1">
    <location>
        <begin position="102"/>
        <end position="125"/>
    </location>
</feature>